<dbReference type="PANTHER" id="PTHR38074">
    <property type="entry name" value="ALTERED INHERITANCE OF MITOCHONDRIA PROTEIN 24, MITOCHONDRIAL"/>
    <property type="match status" value="1"/>
</dbReference>
<dbReference type="AlphaFoldDB" id="A0A382CYM4"/>
<feature type="region of interest" description="Disordered" evidence="1">
    <location>
        <begin position="1"/>
        <end position="32"/>
    </location>
</feature>
<reference evidence="2" key="1">
    <citation type="submission" date="2018-05" db="EMBL/GenBank/DDBJ databases">
        <authorList>
            <person name="Lanie J.A."/>
            <person name="Ng W.-L."/>
            <person name="Kazmierczak K.M."/>
            <person name="Andrzejewski T.M."/>
            <person name="Davidsen T.M."/>
            <person name="Wayne K.J."/>
            <person name="Tettelin H."/>
            <person name="Glass J.I."/>
            <person name="Rusch D."/>
            <person name="Podicherti R."/>
            <person name="Tsui H.-C.T."/>
            <person name="Winkler M.E."/>
        </authorList>
    </citation>
    <scope>NUCLEOTIDE SEQUENCE</scope>
</reference>
<sequence>MDQPPVTGQDNSRLAKLGLPTPDQPPPVMEQDNSPKYEIIEKQGLKMVKATIANDTVRAESGALHYMKGEVELESKLPGAGGILKSLITKENIFRPTYTGTGEVYFGPPIFGEYNSLVLNGDSWILDRGAYVCSDISVEVGVVRNKLLTGLAGGEGLFQTSVSGHGTVIFQSNGPVEIIELNNETLTVDGNFAVARQSQLDYKMTKAAKGWIASATSGEGLVNVIKGTGQVYIAPVPNVYQNLIDSYPVPISKK</sequence>
<protein>
    <recommendedName>
        <fullName evidence="3">AIM24 family protein</fullName>
    </recommendedName>
</protein>
<accession>A0A382CYM4</accession>
<dbReference type="SUPFAM" id="SSF51219">
    <property type="entry name" value="TRAP-like"/>
    <property type="match status" value="1"/>
</dbReference>
<feature type="compositionally biased region" description="Polar residues" evidence="1">
    <location>
        <begin position="1"/>
        <end position="12"/>
    </location>
</feature>
<dbReference type="Pfam" id="PF01987">
    <property type="entry name" value="AIM24"/>
    <property type="match status" value="1"/>
</dbReference>
<dbReference type="InterPro" id="IPR002838">
    <property type="entry name" value="AIM24"/>
</dbReference>
<dbReference type="PANTHER" id="PTHR38074:SF1">
    <property type="entry name" value="ALTERED INHERITANCE OF MITOCHONDRIA PROTEIN 24, MITOCHONDRIAL"/>
    <property type="match status" value="1"/>
</dbReference>
<gene>
    <name evidence="2" type="ORF">METZ01_LOCUS183776</name>
</gene>
<dbReference type="InterPro" id="IPR016031">
    <property type="entry name" value="Trp_RNA-bd_attenuator-like_dom"/>
</dbReference>
<dbReference type="InterPro" id="IPR036983">
    <property type="entry name" value="AIM24_sf"/>
</dbReference>
<dbReference type="EMBL" id="UINC01036640">
    <property type="protein sequence ID" value="SVB30922.1"/>
    <property type="molecule type" value="Genomic_DNA"/>
</dbReference>
<evidence type="ECO:0000313" key="2">
    <source>
        <dbReference type="EMBL" id="SVB30922.1"/>
    </source>
</evidence>
<evidence type="ECO:0008006" key="3">
    <source>
        <dbReference type="Google" id="ProtNLM"/>
    </source>
</evidence>
<dbReference type="Gene3D" id="3.60.160.10">
    <property type="entry name" value="Mitochondrial biogenesis AIM24"/>
    <property type="match status" value="1"/>
</dbReference>
<organism evidence="2">
    <name type="scientific">marine metagenome</name>
    <dbReference type="NCBI Taxonomy" id="408172"/>
    <lineage>
        <taxon>unclassified sequences</taxon>
        <taxon>metagenomes</taxon>
        <taxon>ecological metagenomes</taxon>
    </lineage>
</organism>
<evidence type="ECO:0000256" key="1">
    <source>
        <dbReference type="SAM" id="MobiDB-lite"/>
    </source>
</evidence>
<proteinExistence type="predicted"/>
<name>A0A382CYM4_9ZZZZ</name>